<dbReference type="STRING" id="1280847.SAMN04488036_102118"/>
<dbReference type="OrthoDB" id="7597143at2"/>
<dbReference type="AlphaFoldDB" id="A0A1I4CAH2"/>
<dbReference type="Proteomes" id="UP000198851">
    <property type="component" value="Unassembled WGS sequence"/>
</dbReference>
<feature type="region of interest" description="Disordered" evidence="1">
    <location>
        <begin position="275"/>
        <end position="297"/>
    </location>
</feature>
<gene>
    <name evidence="2" type="ORF">SAMN04488036_102118</name>
</gene>
<evidence type="ECO:0000256" key="1">
    <source>
        <dbReference type="SAM" id="MobiDB-lite"/>
    </source>
</evidence>
<evidence type="ECO:0000313" key="3">
    <source>
        <dbReference type="Proteomes" id="UP000198851"/>
    </source>
</evidence>
<feature type="compositionally biased region" description="Polar residues" evidence="1">
    <location>
        <begin position="288"/>
        <end position="297"/>
    </location>
</feature>
<dbReference type="Pfam" id="PF13479">
    <property type="entry name" value="AAA_24"/>
    <property type="match status" value="1"/>
</dbReference>
<keyword evidence="3" id="KW-1185">Reference proteome</keyword>
<dbReference type="SUPFAM" id="SSF52540">
    <property type="entry name" value="P-loop containing nucleoside triphosphate hydrolases"/>
    <property type="match status" value="1"/>
</dbReference>
<name>A0A1I4CAH2_9RHOB</name>
<reference evidence="3" key="1">
    <citation type="submission" date="2016-10" db="EMBL/GenBank/DDBJ databases">
        <authorList>
            <person name="Varghese N."/>
            <person name="Submissions S."/>
        </authorList>
    </citation>
    <scope>NUCLEOTIDE SEQUENCE [LARGE SCALE GENOMIC DNA]</scope>
    <source>
        <strain evidence="3">DSM 28453</strain>
    </source>
</reference>
<organism evidence="2 3">
    <name type="scientific">Shimia haliotis</name>
    <dbReference type="NCBI Taxonomy" id="1280847"/>
    <lineage>
        <taxon>Bacteria</taxon>
        <taxon>Pseudomonadati</taxon>
        <taxon>Pseudomonadota</taxon>
        <taxon>Alphaproteobacteria</taxon>
        <taxon>Rhodobacterales</taxon>
        <taxon>Roseobacteraceae</taxon>
    </lineage>
</organism>
<dbReference type="InterPro" id="IPR027417">
    <property type="entry name" value="P-loop_NTPase"/>
</dbReference>
<proteinExistence type="predicted"/>
<sequence>MTGALPIITADQRMAESRGIKGVIFGGSGIGKTSLLWTLRNSTTLFFDLEAGDLAIEGLAVDAIRPRTWTECRDFAVFIGGPNPALRDDQVYSAAHYAAVCQKFGDPAALDQYDTVFIDSITVAGRLCFQWCKGQPEAHSEKTGKPDVRGAYGLHGREMIAWLTHLQHTRGKNIWFVGILDEKLDDFNRKVFVPQIDGSKTGLELPGIVDQVITMAEIKGDGDQLQRGFVCQTLNPWGYPAKDRSGRLDLIEPPHLGQLMDKIRGPLVPAERRLTYQSPQLPKPSPATADTPNVSSN</sequence>
<dbReference type="EMBL" id="FOSZ01000002">
    <property type="protein sequence ID" value="SFK77317.1"/>
    <property type="molecule type" value="Genomic_DNA"/>
</dbReference>
<dbReference type="RefSeq" id="WP_093321657.1">
    <property type="nucleotide sequence ID" value="NZ_FOSZ01000002.1"/>
</dbReference>
<evidence type="ECO:0000313" key="2">
    <source>
        <dbReference type="EMBL" id="SFK77317.1"/>
    </source>
</evidence>
<accession>A0A1I4CAH2</accession>
<protein>
    <submittedName>
        <fullName evidence="2">AAA domain-containing protein</fullName>
    </submittedName>
</protein>